<comment type="similarity">
    <text evidence="2">Belongs to the LemA family.</text>
</comment>
<keyword evidence="4 6" id="KW-1133">Transmembrane helix</keyword>
<dbReference type="EMBL" id="BARS01039126">
    <property type="protein sequence ID" value="GAG15659.1"/>
    <property type="molecule type" value="Genomic_DNA"/>
</dbReference>
<dbReference type="PANTHER" id="PTHR34478">
    <property type="entry name" value="PROTEIN LEMA"/>
    <property type="match status" value="1"/>
</dbReference>
<keyword evidence="3 6" id="KW-0812">Transmembrane</keyword>
<proteinExistence type="inferred from homology"/>
<comment type="subcellular location">
    <subcellularLocation>
        <location evidence="1">Membrane</location>
        <topology evidence="1">Single-pass membrane protein</topology>
    </subcellularLocation>
</comment>
<dbReference type="InterPro" id="IPR023353">
    <property type="entry name" value="LemA-like_dom_sf"/>
</dbReference>
<feature type="transmembrane region" description="Helical" evidence="6">
    <location>
        <begin position="6"/>
        <end position="25"/>
    </location>
</feature>
<evidence type="ECO:0000256" key="6">
    <source>
        <dbReference type="SAM" id="Phobius"/>
    </source>
</evidence>
<dbReference type="InterPro" id="IPR007156">
    <property type="entry name" value="MamQ_LemA"/>
</dbReference>
<evidence type="ECO:0000256" key="3">
    <source>
        <dbReference type="ARBA" id="ARBA00022692"/>
    </source>
</evidence>
<dbReference type="GO" id="GO:0016020">
    <property type="term" value="C:membrane"/>
    <property type="evidence" value="ECO:0007669"/>
    <property type="project" value="UniProtKB-SubCell"/>
</dbReference>
<protein>
    <recommendedName>
        <fullName evidence="8">LemA family protein</fullName>
    </recommendedName>
</protein>
<sequence length="125" mass="14214">MEGMLILLGFMLIAVVWVVSIYNSLVRLRQHVKDSWSGIETEMRRRYDLIPNLVETVKGYAAHEKEVFKEVTEARSRAVTSTGSPTQQAADENLLVKELKNLFAVSEGYPELKASTNFLKLQKEL</sequence>
<feature type="non-terminal residue" evidence="7">
    <location>
        <position position="125"/>
    </location>
</feature>
<evidence type="ECO:0000256" key="1">
    <source>
        <dbReference type="ARBA" id="ARBA00004167"/>
    </source>
</evidence>
<dbReference type="Gene3D" id="1.20.1440.20">
    <property type="entry name" value="LemA-like domain"/>
    <property type="match status" value="1"/>
</dbReference>
<keyword evidence="5 6" id="KW-0472">Membrane</keyword>
<gene>
    <name evidence="7" type="ORF">S01H1_59796</name>
</gene>
<dbReference type="SUPFAM" id="SSF140478">
    <property type="entry name" value="LemA-like"/>
    <property type="match status" value="1"/>
</dbReference>
<evidence type="ECO:0000313" key="7">
    <source>
        <dbReference type="EMBL" id="GAG15659.1"/>
    </source>
</evidence>
<evidence type="ECO:0000256" key="5">
    <source>
        <dbReference type="ARBA" id="ARBA00023136"/>
    </source>
</evidence>
<evidence type="ECO:0008006" key="8">
    <source>
        <dbReference type="Google" id="ProtNLM"/>
    </source>
</evidence>
<accession>X0VC22</accession>
<comment type="caution">
    <text evidence="7">The sequence shown here is derived from an EMBL/GenBank/DDBJ whole genome shotgun (WGS) entry which is preliminary data.</text>
</comment>
<reference evidence="7" key="1">
    <citation type="journal article" date="2014" name="Front. Microbiol.">
        <title>High frequency of phylogenetically diverse reductive dehalogenase-homologous genes in deep subseafloor sedimentary metagenomes.</title>
        <authorList>
            <person name="Kawai M."/>
            <person name="Futagami T."/>
            <person name="Toyoda A."/>
            <person name="Takaki Y."/>
            <person name="Nishi S."/>
            <person name="Hori S."/>
            <person name="Arai W."/>
            <person name="Tsubouchi T."/>
            <person name="Morono Y."/>
            <person name="Uchiyama I."/>
            <person name="Ito T."/>
            <person name="Fujiyama A."/>
            <person name="Inagaki F."/>
            <person name="Takami H."/>
        </authorList>
    </citation>
    <scope>NUCLEOTIDE SEQUENCE</scope>
    <source>
        <strain evidence="7">Expedition CK06-06</strain>
    </source>
</reference>
<dbReference type="PANTHER" id="PTHR34478:SF2">
    <property type="entry name" value="MEMBRANE PROTEIN"/>
    <property type="match status" value="1"/>
</dbReference>
<evidence type="ECO:0000256" key="2">
    <source>
        <dbReference type="ARBA" id="ARBA00008854"/>
    </source>
</evidence>
<evidence type="ECO:0000256" key="4">
    <source>
        <dbReference type="ARBA" id="ARBA00022989"/>
    </source>
</evidence>
<dbReference type="AlphaFoldDB" id="X0VC22"/>
<name>X0VC22_9ZZZZ</name>
<dbReference type="Pfam" id="PF04011">
    <property type="entry name" value="LemA"/>
    <property type="match status" value="1"/>
</dbReference>
<organism evidence="7">
    <name type="scientific">marine sediment metagenome</name>
    <dbReference type="NCBI Taxonomy" id="412755"/>
    <lineage>
        <taxon>unclassified sequences</taxon>
        <taxon>metagenomes</taxon>
        <taxon>ecological metagenomes</taxon>
    </lineage>
</organism>